<evidence type="ECO:0000256" key="2">
    <source>
        <dbReference type="ARBA" id="ARBA00022840"/>
    </source>
</evidence>
<evidence type="ECO:0000313" key="4">
    <source>
        <dbReference type="EMBL" id="CAB4568544.1"/>
    </source>
</evidence>
<organism evidence="3">
    <name type="scientific">freshwater metagenome</name>
    <dbReference type="NCBI Taxonomy" id="449393"/>
    <lineage>
        <taxon>unclassified sequences</taxon>
        <taxon>metagenomes</taxon>
        <taxon>ecological metagenomes</taxon>
    </lineage>
</organism>
<dbReference type="SUPFAM" id="SSF52540">
    <property type="entry name" value="P-loop containing nucleoside triphosphate hydrolases"/>
    <property type="match status" value="1"/>
</dbReference>
<dbReference type="EMBL" id="CAEZTO010000004">
    <property type="protein sequence ID" value="CAB4568544.1"/>
    <property type="molecule type" value="Genomic_DNA"/>
</dbReference>
<dbReference type="PANTHER" id="PTHR12169:SF6">
    <property type="entry name" value="AFG1-LIKE ATPASE"/>
    <property type="match status" value="1"/>
</dbReference>
<evidence type="ECO:0000313" key="3">
    <source>
        <dbReference type="EMBL" id="CAB4546875.1"/>
    </source>
</evidence>
<dbReference type="GO" id="GO:0005524">
    <property type="term" value="F:ATP binding"/>
    <property type="evidence" value="ECO:0007669"/>
    <property type="project" value="UniProtKB-KW"/>
</dbReference>
<gene>
    <name evidence="3" type="ORF">UFOPK1503_00718</name>
    <name evidence="4" type="ORF">UFOPK1693_00522</name>
</gene>
<dbReference type="InterPro" id="IPR027417">
    <property type="entry name" value="P-loop_NTPase"/>
</dbReference>
<dbReference type="Pfam" id="PF03969">
    <property type="entry name" value="AFG1_ATPase"/>
    <property type="match status" value="2"/>
</dbReference>
<dbReference type="PANTHER" id="PTHR12169">
    <property type="entry name" value="ATPASE N2B"/>
    <property type="match status" value="1"/>
</dbReference>
<dbReference type="NCBIfam" id="NF040713">
    <property type="entry name" value="ZapE"/>
    <property type="match status" value="1"/>
</dbReference>
<dbReference type="InterPro" id="IPR005654">
    <property type="entry name" value="ATPase_AFG1-like"/>
</dbReference>
<name>A0A6J6C742_9ZZZZ</name>
<dbReference type="EMBL" id="CAEZST010000010">
    <property type="protein sequence ID" value="CAB4546875.1"/>
    <property type="molecule type" value="Genomic_DNA"/>
</dbReference>
<keyword evidence="1" id="KW-0547">Nucleotide-binding</keyword>
<dbReference type="GO" id="GO:0005737">
    <property type="term" value="C:cytoplasm"/>
    <property type="evidence" value="ECO:0007669"/>
    <property type="project" value="TreeGrafter"/>
</dbReference>
<dbReference type="GO" id="GO:0016887">
    <property type="term" value="F:ATP hydrolysis activity"/>
    <property type="evidence" value="ECO:0007669"/>
    <property type="project" value="InterPro"/>
</dbReference>
<evidence type="ECO:0000256" key="1">
    <source>
        <dbReference type="ARBA" id="ARBA00022741"/>
    </source>
</evidence>
<keyword evidence="2" id="KW-0067">ATP-binding</keyword>
<dbReference type="AlphaFoldDB" id="A0A6J6C742"/>
<dbReference type="Gene3D" id="3.40.50.300">
    <property type="entry name" value="P-loop containing nucleotide triphosphate hydrolases"/>
    <property type="match status" value="1"/>
</dbReference>
<accession>A0A6J6C742</accession>
<proteinExistence type="predicted"/>
<protein>
    <submittedName>
        <fullName evidence="3">Unannotated protein</fullName>
    </submittedName>
</protein>
<reference evidence="3" key="1">
    <citation type="submission" date="2020-05" db="EMBL/GenBank/DDBJ databases">
        <authorList>
            <person name="Chiriac C."/>
            <person name="Salcher M."/>
            <person name="Ghai R."/>
            <person name="Kavagutti S V."/>
        </authorList>
    </citation>
    <scope>NUCLEOTIDE SEQUENCE</scope>
</reference>
<sequence>MREQRPQGVNSLCEQFPEISVEELMRQLQPPPEFSKARFENYKPDQRFPAQAGALAAAKQFVTPVRGKLFSKTEPAPGVYLDGGFGVGKTHLLAAIWHEFSGKKAFGSFLEFTSIVGYLGFTEAIKRFRDYGLICIDEFELDDPGDTMIMSRFLKELTGEGVRFAATSNTPPNALGQGRFAAEDFKREIAGIGERFLILSVDGEDYRHRDIEAHSRNLDERELLDWLSIQSDPYLDKFSELLGHLAKLHPTKFRKLLSDVGALAISDVFELHDQVAALRLVVFVDRLYEQQIPIRTSGDIAATEVFSKDMLGGGYRKKYLRAVSRIGALSELY</sequence>